<gene>
    <name evidence="1" type="ORF">EPI10_016592</name>
</gene>
<accession>A0A5B6VP27</accession>
<name>A0A5B6VP27_9ROSI</name>
<sequence length="380" mass="42971">MVDASINGAILSKSYNDAYEIIERIASNNYPWPTNRAASGRWVAGIHEVDALTSLAAQVYSMSSMLKNITVNGFNGQQLNQFEDISYEYCRDGHFFENCLLNQESKYYMGNLNWNGPQTIQFLHGVINGRTIMTLLCHIDQIIRQNILNKCNNPHQLNLQAYITKNDELIQSQAATLKNLGNQVGQLANELRSRPQGIWPSDTENLKSMAKVHCKIVILQSGKTWEPKDVEVEHKHIVAKGKEEVQLSVETPAPQKLDMVILDEVNCKPVSSDYLTPISDTEKCPQKSFPVKAKIPPLPYPQRFQKQQNDTQLKEIFDDEVTFNYFDAAKSPDIVEECSAFSKMESLACTELELNSLEDPLEHIILEDSPSDDEDKECLA</sequence>
<comment type="caution">
    <text evidence="1">The sequence shown here is derived from an EMBL/GenBank/DDBJ whole genome shotgun (WGS) entry which is preliminary data.</text>
</comment>
<dbReference type="AlphaFoldDB" id="A0A5B6VP27"/>
<organism evidence="1 2">
    <name type="scientific">Gossypium australe</name>
    <dbReference type="NCBI Taxonomy" id="47621"/>
    <lineage>
        <taxon>Eukaryota</taxon>
        <taxon>Viridiplantae</taxon>
        <taxon>Streptophyta</taxon>
        <taxon>Embryophyta</taxon>
        <taxon>Tracheophyta</taxon>
        <taxon>Spermatophyta</taxon>
        <taxon>Magnoliopsida</taxon>
        <taxon>eudicotyledons</taxon>
        <taxon>Gunneridae</taxon>
        <taxon>Pentapetalae</taxon>
        <taxon>rosids</taxon>
        <taxon>malvids</taxon>
        <taxon>Malvales</taxon>
        <taxon>Malvaceae</taxon>
        <taxon>Malvoideae</taxon>
        <taxon>Gossypium</taxon>
    </lineage>
</organism>
<reference evidence="2" key="1">
    <citation type="journal article" date="2019" name="Plant Biotechnol. J.">
        <title>Genome sequencing of the Australian wild diploid species Gossypium australe highlights disease resistance and delayed gland morphogenesis.</title>
        <authorList>
            <person name="Cai Y."/>
            <person name="Cai X."/>
            <person name="Wang Q."/>
            <person name="Wang P."/>
            <person name="Zhang Y."/>
            <person name="Cai C."/>
            <person name="Xu Y."/>
            <person name="Wang K."/>
            <person name="Zhou Z."/>
            <person name="Wang C."/>
            <person name="Geng S."/>
            <person name="Li B."/>
            <person name="Dong Q."/>
            <person name="Hou Y."/>
            <person name="Wang H."/>
            <person name="Ai P."/>
            <person name="Liu Z."/>
            <person name="Yi F."/>
            <person name="Sun M."/>
            <person name="An G."/>
            <person name="Cheng J."/>
            <person name="Zhang Y."/>
            <person name="Shi Q."/>
            <person name="Xie Y."/>
            <person name="Shi X."/>
            <person name="Chang Y."/>
            <person name="Huang F."/>
            <person name="Chen Y."/>
            <person name="Hong S."/>
            <person name="Mi L."/>
            <person name="Sun Q."/>
            <person name="Zhang L."/>
            <person name="Zhou B."/>
            <person name="Peng R."/>
            <person name="Zhang X."/>
            <person name="Liu F."/>
        </authorList>
    </citation>
    <scope>NUCLEOTIDE SEQUENCE [LARGE SCALE GENOMIC DNA]</scope>
    <source>
        <strain evidence="2">cv. PA1801</strain>
    </source>
</reference>
<proteinExistence type="predicted"/>
<dbReference type="OrthoDB" id="1002461at2759"/>
<keyword evidence="1" id="KW-0808">Transferase</keyword>
<keyword evidence="1" id="KW-0548">Nucleotidyltransferase</keyword>
<keyword evidence="1" id="KW-0695">RNA-directed DNA polymerase</keyword>
<dbReference type="GO" id="GO:0003964">
    <property type="term" value="F:RNA-directed DNA polymerase activity"/>
    <property type="evidence" value="ECO:0007669"/>
    <property type="project" value="UniProtKB-KW"/>
</dbReference>
<keyword evidence="2" id="KW-1185">Reference proteome</keyword>
<dbReference type="EMBL" id="SMMG02000006">
    <property type="protein sequence ID" value="KAA3470921.1"/>
    <property type="molecule type" value="Genomic_DNA"/>
</dbReference>
<dbReference type="Proteomes" id="UP000325315">
    <property type="component" value="Unassembled WGS sequence"/>
</dbReference>
<evidence type="ECO:0000313" key="1">
    <source>
        <dbReference type="EMBL" id="KAA3470921.1"/>
    </source>
</evidence>
<protein>
    <submittedName>
        <fullName evidence="1">Reverse transcriptase</fullName>
    </submittedName>
</protein>
<evidence type="ECO:0000313" key="2">
    <source>
        <dbReference type="Proteomes" id="UP000325315"/>
    </source>
</evidence>